<reference evidence="1 2" key="1">
    <citation type="submission" date="2018-05" db="EMBL/GenBank/DDBJ databases">
        <title>Genomic Encyclopedia of Type Strains, Phase IV (KMG-IV): sequencing the most valuable type-strain genomes for metagenomic binning, comparative biology and taxonomic classification.</title>
        <authorList>
            <person name="Goeker M."/>
        </authorList>
    </citation>
    <scope>NUCLEOTIDE SEQUENCE [LARGE SCALE GENOMIC DNA]</scope>
    <source>
        <strain evidence="1 2">DSM 25134</strain>
    </source>
</reference>
<organism evidence="1 2">
    <name type="scientific">Aquitalea magnusonii</name>
    <dbReference type="NCBI Taxonomy" id="332411"/>
    <lineage>
        <taxon>Bacteria</taxon>
        <taxon>Pseudomonadati</taxon>
        <taxon>Pseudomonadota</taxon>
        <taxon>Betaproteobacteria</taxon>
        <taxon>Neisseriales</taxon>
        <taxon>Chromobacteriaceae</taxon>
        <taxon>Aquitalea</taxon>
    </lineage>
</organism>
<evidence type="ECO:0000313" key="2">
    <source>
        <dbReference type="Proteomes" id="UP000248395"/>
    </source>
</evidence>
<gene>
    <name evidence="1" type="ORF">DFR38_1177</name>
</gene>
<dbReference type="Gene3D" id="3.40.50.2000">
    <property type="entry name" value="Glycogen Phosphorylase B"/>
    <property type="match status" value="1"/>
</dbReference>
<dbReference type="RefSeq" id="WP_110313639.1">
    <property type="nucleotide sequence ID" value="NZ_QJKC01000017.1"/>
</dbReference>
<dbReference type="CDD" id="cd03801">
    <property type="entry name" value="GT4_PimA-like"/>
    <property type="match status" value="1"/>
</dbReference>
<keyword evidence="2" id="KW-1185">Reference proteome</keyword>
<dbReference type="GO" id="GO:0016740">
    <property type="term" value="F:transferase activity"/>
    <property type="evidence" value="ECO:0007669"/>
    <property type="project" value="UniProtKB-KW"/>
</dbReference>
<sequence length="357" mass="40152">MAKRKLLVLSRYGEKGASSRLRFFQYITALQAAGFEVTVSPFFDDDYLEALYVTGRRSGADIVLAYFKRMLMLLKARDYSAVWVEKETLPFLPGIFEAWLSFMKVPYIIDYDDAIFHNYDQHRSLWVRTLLGTKLDVLLGAARCVTVGNSYLEQYAIQHGAKIVECFPTVVDIKRYPVLPPVASSELRIGWIGTPSTSKYLEIIRPVLESLSKKINIKLVTIGAPDLGHYQCPLEQHPWSADTEGLLLSSVHVGVMPLFDDMWERGKCGYKLIQYMACGRPVIASPIGVNVDIVNPDVGFLAKTEDDWHAAFEVLMADAALRDQMGINARKLVETQYSLQVIASRLVTLLESKICVA</sequence>
<comment type="caution">
    <text evidence="1">The sequence shown here is derived from an EMBL/GenBank/DDBJ whole genome shotgun (WGS) entry which is preliminary data.</text>
</comment>
<proteinExistence type="predicted"/>
<dbReference type="OrthoDB" id="9815351at2"/>
<name>A0A318J5T1_9NEIS</name>
<keyword evidence="1" id="KW-0808">Transferase</keyword>
<protein>
    <submittedName>
        <fullName evidence="1">Glycosyltransferase involved in cell wall biosynthesis</fullName>
    </submittedName>
</protein>
<evidence type="ECO:0000313" key="1">
    <source>
        <dbReference type="EMBL" id="PXX42800.1"/>
    </source>
</evidence>
<dbReference type="Proteomes" id="UP000248395">
    <property type="component" value="Unassembled WGS sequence"/>
</dbReference>
<dbReference type="AlphaFoldDB" id="A0A318J5T1"/>
<dbReference type="EMBL" id="QJKC01000017">
    <property type="protein sequence ID" value="PXX42800.1"/>
    <property type="molecule type" value="Genomic_DNA"/>
</dbReference>
<dbReference type="SUPFAM" id="SSF53756">
    <property type="entry name" value="UDP-Glycosyltransferase/glycogen phosphorylase"/>
    <property type="match status" value="1"/>
</dbReference>
<dbReference type="Pfam" id="PF13692">
    <property type="entry name" value="Glyco_trans_1_4"/>
    <property type="match status" value="1"/>
</dbReference>
<dbReference type="PANTHER" id="PTHR12526">
    <property type="entry name" value="GLYCOSYLTRANSFERASE"/>
    <property type="match status" value="1"/>
</dbReference>
<accession>A0A318J5T1</accession>